<dbReference type="KEGG" id="age:AA314_00333"/>
<protein>
    <submittedName>
        <fullName evidence="1">Uncharacterized protein</fullName>
    </submittedName>
</protein>
<dbReference type="EMBL" id="CP011509">
    <property type="protein sequence ID" value="AKI98706.1"/>
    <property type="molecule type" value="Genomic_DNA"/>
</dbReference>
<organism evidence="1 2">
    <name type="scientific">Archangium gephyra</name>
    <dbReference type="NCBI Taxonomy" id="48"/>
    <lineage>
        <taxon>Bacteria</taxon>
        <taxon>Pseudomonadati</taxon>
        <taxon>Myxococcota</taxon>
        <taxon>Myxococcia</taxon>
        <taxon>Myxococcales</taxon>
        <taxon>Cystobacterineae</taxon>
        <taxon>Archangiaceae</taxon>
        <taxon>Archangium</taxon>
    </lineage>
</organism>
<proteinExistence type="predicted"/>
<sequence length="90" mass="10179">MLKLPWNIRSPKVPRYLGWINYWSVATAEAIGFPDPSRDAELLSRARRTASGGWVVSLTATPLDLDKPEHLEALKRAYERFPEIGGRSEV</sequence>
<evidence type="ECO:0000313" key="2">
    <source>
        <dbReference type="Proteomes" id="UP000035579"/>
    </source>
</evidence>
<name>A0AAC8TAE9_9BACT</name>
<dbReference type="AlphaFoldDB" id="A0AAC8TAE9"/>
<gene>
    <name evidence="1" type="ORF">AA314_00333</name>
</gene>
<dbReference type="Proteomes" id="UP000035579">
    <property type="component" value="Chromosome"/>
</dbReference>
<dbReference type="InterPro" id="IPR045997">
    <property type="entry name" value="DUF5953"/>
</dbReference>
<accession>A0AAC8TAE9</accession>
<reference evidence="1 2" key="1">
    <citation type="submission" date="2015-05" db="EMBL/GenBank/DDBJ databases">
        <title>Genome assembly of Archangium gephyra DSM 2261.</title>
        <authorList>
            <person name="Sharma G."/>
            <person name="Subramanian S."/>
        </authorList>
    </citation>
    <scope>NUCLEOTIDE SEQUENCE [LARGE SCALE GENOMIC DNA]</scope>
    <source>
        <strain evidence="1 2">DSM 2261</strain>
    </source>
</reference>
<evidence type="ECO:0000313" key="1">
    <source>
        <dbReference type="EMBL" id="AKI98706.1"/>
    </source>
</evidence>
<dbReference type="Pfam" id="PF19378">
    <property type="entry name" value="DUF5953"/>
    <property type="match status" value="1"/>
</dbReference>